<evidence type="ECO:0000259" key="1">
    <source>
        <dbReference type="PROSITE" id="PS51186"/>
    </source>
</evidence>
<keyword evidence="3" id="KW-1185">Reference proteome</keyword>
<dbReference type="Gene3D" id="3.40.630.30">
    <property type="match status" value="1"/>
</dbReference>
<comment type="caution">
    <text evidence="2">The sequence shown here is derived from an EMBL/GenBank/DDBJ whole genome shotgun (WGS) entry which is preliminary data.</text>
</comment>
<dbReference type="EMBL" id="BAAAPF010000436">
    <property type="protein sequence ID" value="GAA1509165.1"/>
    <property type="molecule type" value="Genomic_DNA"/>
</dbReference>
<evidence type="ECO:0000313" key="3">
    <source>
        <dbReference type="Proteomes" id="UP001500443"/>
    </source>
</evidence>
<sequence>MSVAGARLGGMTEELRLRDVVEEDLEVFLAHEHDPENVRRSRFPPRERERFMTHWRETILRDPTCLVQTVAVDGRTAGGVVAWWDGDRRFLGYVFGREFWGRGIGTRAVGRFLELERHRPLYADPYVGNTGSVRLLEKLGFRRTGDSDWNGDDEHVVLVLE</sequence>
<proteinExistence type="predicted"/>
<dbReference type="SUPFAM" id="SSF55729">
    <property type="entry name" value="Acyl-CoA N-acyltransferases (Nat)"/>
    <property type="match status" value="1"/>
</dbReference>
<protein>
    <submittedName>
        <fullName evidence="2">GNAT family N-acetyltransferase</fullName>
    </submittedName>
</protein>
<name>A0ABP4KSM8_9ACTN</name>
<dbReference type="InterPro" id="IPR051531">
    <property type="entry name" value="N-acetyltransferase"/>
</dbReference>
<dbReference type="InterPro" id="IPR016181">
    <property type="entry name" value="Acyl_CoA_acyltransferase"/>
</dbReference>
<dbReference type="Proteomes" id="UP001500443">
    <property type="component" value="Unassembled WGS sequence"/>
</dbReference>
<gene>
    <name evidence="2" type="ORF">GCM10009802_64160</name>
</gene>
<feature type="domain" description="N-acetyltransferase" evidence="1">
    <location>
        <begin position="15"/>
        <end position="161"/>
    </location>
</feature>
<dbReference type="Pfam" id="PF13302">
    <property type="entry name" value="Acetyltransf_3"/>
    <property type="match status" value="1"/>
</dbReference>
<dbReference type="PANTHER" id="PTHR43792">
    <property type="entry name" value="GNAT FAMILY, PUTATIVE (AFU_ORTHOLOGUE AFUA_3G00765)-RELATED-RELATED"/>
    <property type="match status" value="1"/>
</dbReference>
<dbReference type="PANTHER" id="PTHR43792:SF16">
    <property type="entry name" value="N-ACETYLTRANSFERASE DOMAIN-CONTAINING PROTEIN"/>
    <property type="match status" value="1"/>
</dbReference>
<evidence type="ECO:0000313" key="2">
    <source>
        <dbReference type="EMBL" id="GAA1509165.1"/>
    </source>
</evidence>
<organism evidence="2 3">
    <name type="scientific">Streptomyces synnematoformans</name>
    <dbReference type="NCBI Taxonomy" id="415721"/>
    <lineage>
        <taxon>Bacteria</taxon>
        <taxon>Bacillati</taxon>
        <taxon>Actinomycetota</taxon>
        <taxon>Actinomycetes</taxon>
        <taxon>Kitasatosporales</taxon>
        <taxon>Streptomycetaceae</taxon>
        <taxon>Streptomyces</taxon>
    </lineage>
</organism>
<dbReference type="InterPro" id="IPR000182">
    <property type="entry name" value="GNAT_dom"/>
</dbReference>
<reference evidence="3" key="1">
    <citation type="journal article" date="2019" name="Int. J. Syst. Evol. Microbiol.">
        <title>The Global Catalogue of Microorganisms (GCM) 10K type strain sequencing project: providing services to taxonomists for standard genome sequencing and annotation.</title>
        <authorList>
            <consortium name="The Broad Institute Genomics Platform"/>
            <consortium name="The Broad Institute Genome Sequencing Center for Infectious Disease"/>
            <person name="Wu L."/>
            <person name="Ma J."/>
        </authorList>
    </citation>
    <scope>NUCLEOTIDE SEQUENCE [LARGE SCALE GENOMIC DNA]</scope>
    <source>
        <strain evidence="3">JCM 15481</strain>
    </source>
</reference>
<dbReference type="PROSITE" id="PS51186">
    <property type="entry name" value="GNAT"/>
    <property type="match status" value="1"/>
</dbReference>
<accession>A0ABP4KSM8</accession>